<dbReference type="PANTHER" id="PTHR37166:SF1">
    <property type="entry name" value="PROTEIN FLAG"/>
    <property type="match status" value="1"/>
</dbReference>
<name>A0A1Y0CWK7_9GAMM</name>
<dbReference type="InterPro" id="IPR035924">
    <property type="entry name" value="FlaG-like_sf"/>
</dbReference>
<organism evidence="1 2">
    <name type="scientific">Oceanisphaera avium</name>
    <dbReference type="NCBI Taxonomy" id="1903694"/>
    <lineage>
        <taxon>Bacteria</taxon>
        <taxon>Pseudomonadati</taxon>
        <taxon>Pseudomonadota</taxon>
        <taxon>Gammaproteobacteria</taxon>
        <taxon>Aeromonadales</taxon>
        <taxon>Aeromonadaceae</taxon>
        <taxon>Oceanisphaera</taxon>
    </lineage>
</organism>
<evidence type="ECO:0000313" key="1">
    <source>
        <dbReference type="EMBL" id="ART79740.1"/>
    </source>
</evidence>
<dbReference type="PANTHER" id="PTHR37166">
    <property type="entry name" value="PROTEIN FLAG"/>
    <property type="match status" value="1"/>
</dbReference>
<dbReference type="EMBL" id="CP021376">
    <property type="protein sequence ID" value="ART79740.1"/>
    <property type="molecule type" value="Genomic_DNA"/>
</dbReference>
<accession>A0A1Y0CWK7</accession>
<gene>
    <name evidence="1" type="ORF">CBP12_05895</name>
</gene>
<keyword evidence="1" id="KW-0969">Cilium</keyword>
<dbReference type="Pfam" id="PF03646">
    <property type="entry name" value="FlaG"/>
    <property type="match status" value="1"/>
</dbReference>
<dbReference type="SUPFAM" id="SSF160214">
    <property type="entry name" value="FlaG-like"/>
    <property type="match status" value="1"/>
</dbReference>
<protein>
    <submittedName>
        <fullName evidence="1">Flagellar biosynthesis protein FlaG</fullName>
    </submittedName>
</protein>
<proteinExistence type="predicted"/>
<dbReference type="KEGG" id="ocm:CBP12_05895"/>
<keyword evidence="2" id="KW-1185">Reference proteome</keyword>
<dbReference type="Gene3D" id="3.30.160.170">
    <property type="entry name" value="FlaG-like"/>
    <property type="match status" value="1"/>
</dbReference>
<dbReference type="InterPro" id="IPR005186">
    <property type="entry name" value="FlaG"/>
</dbReference>
<dbReference type="OrthoDB" id="5741693at2"/>
<dbReference type="Proteomes" id="UP000243793">
    <property type="component" value="Chromosome"/>
</dbReference>
<evidence type="ECO:0000313" key="2">
    <source>
        <dbReference type="Proteomes" id="UP000243793"/>
    </source>
</evidence>
<keyword evidence="1" id="KW-0282">Flagellum</keyword>
<keyword evidence="1" id="KW-0966">Cell projection</keyword>
<reference evidence="2" key="1">
    <citation type="submission" date="2017-05" db="EMBL/GenBank/DDBJ databases">
        <authorList>
            <person name="Sung H."/>
        </authorList>
    </citation>
    <scope>NUCLEOTIDE SEQUENCE [LARGE SCALE GENOMIC DNA]</scope>
    <source>
        <strain evidence="2">AMac2203</strain>
    </source>
</reference>
<dbReference type="AlphaFoldDB" id="A0A1Y0CWK7"/>
<sequence length="139" mass="14957">MDTLPLPAKAPILASDMSAKQQQVAITQPIGSEATQTVQAVQALDKSGANNSTIHEQKAEQAKTLNGEQLEELAKQMDKFVGSFTHELKFRVDEDSGRNVVTVIDSKSGDTIRQIPTEELLDVIARLAEASSGLINVKA</sequence>